<evidence type="ECO:0000256" key="1">
    <source>
        <dbReference type="ARBA" id="ARBA00004141"/>
    </source>
</evidence>
<dbReference type="KEGG" id="fcy:FRACYDRAFT_235472"/>
<dbReference type="AlphaFoldDB" id="A0A1E7FMM0"/>
<comment type="subcellular location">
    <subcellularLocation>
        <location evidence="1">Membrane</location>
        <topology evidence="1">Multi-pass membrane protein</topology>
    </subcellularLocation>
</comment>
<dbReference type="InParanoid" id="A0A1E7FMM0"/>
<accession>A0A1E7FMM0</accession>
<proteinExistence type="predicted"/>
<feature type="transmembrane region" description="Helical" evidence="5">
    <location>
        <begin position="30"/>
        <end position="49"/>
    </location>
</feature>
<evidence type="ECO:0000313" key="6">
    <source>
        <dbReference type="EMBL" id="OEU19418.1"/>
    </source>
</evidence>
<dbReference type="GO" id="GO:0016020">
    <property type="term" value="C:membrane"/>
    <property type="evidence" value="ECO:0007669"/>
    <property type="project" value="UniProtKB-SubCell"/>
</dbReference>
<organism evidence="6 7">
    <name type="scientific">Fragilariopsis cylindrus CCMP1102</name>
    <dbReference type="NCBI Taxonomy" id="635003"/>
    <lineage>
        <taxon>Eukaryota</taxon>
        <taxon>Sar</taxon>
        <taxon>Stramenopiles</taxon>
        <taxon>Ochrophyta</taxon>
        <taxon>Bacillariophyta</taxon>
        <taxon>Bacillariophyceae</taxon>
        <taxon>Bacillariophycidae</taxon>
        <taxon>Bacillariales</taxon>
        <taxon>Bacillariaceae</taxon>
        <taxon>Fragilariopsis</taxon>
    </lineage>
</organism>
<gene>
    <name evidence="6" type="ORF">FRACYDRAFT_235472</name>
</gene>
<keyword evidence="3 5" id="KW-1133">Transmembrane helix</keyword>
<sequence>MAGRQISNRKEEVHKRGGLKIREQSNRYSANTDVFIVVLIVNALIFIVISSLREDPLSPVQISRFRLHNSNNIVKDVGTTISSTCTSSSLSCSFHNDNNNNNNNDIGSGIISITGVEHHDYHYHKEHIADHMHGSLVASIILLLPLLVHGIFDGLAIGVNSKNTEVNSITTAVLAHKGFAGYALRSSLVASEMNVR</sequence>
<keyword evidence="7" id="KW-1185">Reference proteome</keyword>
<evidence type="ECO:0000313" key="7">
    <source>
        <dbReference type="Proteomes" id="UP000095751"/>
    </source>
</evidence>
<keyword evidence="2 5" id="KW-0812">Transmembrane</keyword>
<dbReference type="InterPro" id="IPR003689">
    <property type="entry name" value="ZIP"/>
</dbReference>
<evidence type="ECO:0008006" key="8">
    <source>
        <dbReference type="Google" id="ProtNLM"/>
    </source>
</evidence>
<dbReference type="Pfam" id="PF02535">
    <property type="entry name" value="Zip"/>
    <property type="match status" value="1"/>
</dbReference>
<evidence type="ECO:0000256" key="5">
    <source>
        <dbReference type="SAM" id="Phobius"/>
    </source>
</evidence>
<reference evidence="6 7" key="1">
    <citation type="submission" date="2016-09" db="EMBL/GenBank/DDBJ databases">
        <title>Extensive genetic diversity and differential bi-allelic expression allows diatom success in the polar Southern Ocean.</title>
        <authorList>
            <consortium name="DOE Joint Genome Institute"/>
            <person name="Mock T."/>
            <person name="Otillar R.P."/>
            <person name="Strauss J."/>
            <person name="Dupont C."/>
            <person name="Frickenhaus S."/>
            <person name="Maumus F."/>
            <person name="Mcmullan M."/>
            <person name="Sanges R."/>
            <person name="Schmutz J."/>
            <person name="Toseland A."/>
            <person name="Valas R."/>
            <person name="Veluchamy A."/>
            <person name="Ward B.J."/>
            <person name="Allen A."/>
            <person name="Barry K."/>
            <person name="Falciatore A."/>
            <person name="Ferrante M."/>
            <person name="Fortunato A.E."/>
            <person name="Gloeckner G."/>
            <person name="Gruber A."/>
            <person name="Hipkin R."/>
            <person name="Janech M."/>
            <person name="Kroth P."/>
            <person name="Leese F."/>
            <person name="Lindquist E."/>
            <person name="Lyon B.R."/>
            <person name="Martin J."/>
            <person name="Mayer C."/>
            <person name="Parker M."/>
            <person name="Quesneville H."/>
            <person name="Raymond J."/>
            <person name="Uhlig C."/>
            <person name="Valentin K.U."/>
            <person name="Worden A.Z."/>
            <person name="Armbrust E.V."/>
            <person name="Bowler C."/>
            <person name="Green B."/>
            <person name="Moulton V."/>
            <person name="Van Oosterhout C."/>
            <person name="Grigoriev I."/>
        </authorList>
    </citation>
    <scope>NUCLEOTIDE SEQUENCE [LARGE SCALE GENOMIC DNA]</scope>
    <source>
        <strain evidence="6 7">CCMP1102</strain>
    </source>
</reference>
<evidence type="ECO:0000256" key="4">
    <source>
        <dbReference type="ARBA" id="ARBA00023136"/>
    </source>
</evidence>
<dbReference type="EMBL" id="KV784355">
    <property type="protein sequence ID" value="OEU19418.1"/>
    <property type="molecule type" value="Genomic_DNA"/>
</dbReference>
<feature type="transmembrane region" description="Helical" evidence="5">
    <location>
        <begin position="132"/>
        <end position="152"/>
    </location>
</feature>
<protein>
    <recommendedName>
        <fullName evidence="8">Zinc/iron permease</fullName>
    </recommendedName>
</protein>
<dbReference type="GO" id="GO:0046873">
    <property type="term" value="F:metal ion transmembrane transporter activity"/>
    <property type="evidence" value="ECO:0007669"/>
    <property type="project" value="InterPro"/>
</dbReference>
<evidence type="ECO:0000256" key="2">
    <source>
        <dbReference type="ARBA" id="ARBA00022692"/>
    </source>
</evidence>
<dbReference type="Proteomes" id="UP000095751">
    <property type="component" value="Unassembled WGS sequence"/>
</dbReference>
<keyword evidence="4 5" id="KW-0472">Membrane</keyword>
<evidence type="ECO:0000256" key="3">
    <source>
        <dbReference type="ARBA" id="ARBA00022989"/>
    </source>
</evidence>
<name>A0A1E7FMM0_9STRA</name>